<dbReference type="HOGENOM" id="CLU_2990123_0_0_11"/>
<dbReference type="Proteomes" id="UP000000657">
    <property type="component" value="Chromosome"/>
</dbReference>
<name>Q0RH11_FRAAA</name>
<evidence type="ECO:0000313" key="3">
    <source>
        <dbReference type="Proteomes" id="UP000000657"/>
    </source>
</evidence>
<feature type="compositionally biased region" description="Basic and acidic residues" evidence="1">
    <location>
        <begin position="41"/>
        <end position="57"/>
    </location>
</feature>
<evidence type="ECO:0000313" key="2">
    <source>
        <dbReference type="EMBL" id="CAJ63224.1"/>
    </source>
</evidence>
<keyword evidence="3" id="KW-1185">Reference proteome</keyword>
<accession>Q0RH11</accession>
<evidence type="ECO:0000256" key="1">
    <source>
        <dbReference type="SAM" id="MobiDB-lite"/>
    </source>
</evidence>
<dbReference type="STRING" id="326424.FRAAL4582"/>
<dbReference type="EMBL" id="CT573213">
    <property type="protein sequence ID" value="CAJ63224.1"/>
    <property type="molecule type" value="Genomic_DNA"/>
</dbReference>
<dbReference type="AlphaFoldDB" id="Q0RH11"/>
<protein>
    <submittedName>
        <fullName evidence="2">Uncharacterized protein</fullName>
    </submittedName>
</protein>
<proteinExistence type="predicted"/>
<feature type="region of interest" description="Disordered" evidence="1">
    <location>
        <begin position="1"/>
        <end position="57"/>
    </location>
</feature>
<gene>
    <name evidence="2" type="ordered locus">FRAAL4582</name>
</gene>
<reference evidence="2 3" key="1">
    <citation type="journal article" date="2007" name="Genome Res.">
        <title>Genome characteristics of facultatively symbiotic Frankia sp. strains reflect host range and host plant biogeography.</title>
        <authorList>
            <person name="Normand P."/>
            <person name="Lapierre P."/>
            <person name="Tisa L.S."/>
            <person name="Gogarten J.P."/>
            <person name="Alloisio N."/>
            <person name="Bagnarol E."/>
            <person name="Bassi C.A."/>
            <person name="Berry A.M."/>
            <person name="Bickhart D.M."/>
            <person name="Choisne N."/>
            <person name="Couloux A."/>
            <person name="Cournoyer B."/>
            <person name="Cruveiller S."/>
            <person name="Daubin V."/>
            <person name="Demange N."/>
            <person name="Francino M.P."/>
            <person name="Goltsman E."/>
            <person name="Huang Y."/>
            <person name="Kopp O.R."/>
            <person name="Labarre L."/>
            <person name="Lapidus A."/>
            <person name="Lavire C."/>
            <person name="Marechal J."/>
            <person name="Martinez M."/>
            <person name="Mastronunzio J.E."/>
            <person name="Mullin B.C."/>
            <person name="Niemann J."/>
            <person name="Pujic P."/>
            <person name="Rawnsley T."/>
            <person name="Rouy Z."/>
            <person name="Schenowitz C."/>
            <person name="Sellstedt A."/>
            <person name="Tavares F."/>
            <person name="Tomkins J.P."/>
            <person name="Vallenet D."/>
            <person name="Valverde C."/>
            <person name="Wall L.G."/>
            <person name="Wang Y."/>
            <person name="Medigue C."/>
            <person name="Benson D.R."/>
        </authorList>
    </citation>
    <scope>NUCLEOTIDE SEQUENCE [LARGE SCALE GENOMIC DNA]</scope>
    <source>
        <strain evidence="3">DSM 45986 / CECT 9034 / ACN14a</strain>
    </source>
</reference>
<dbReference type="KEGG" id="fal:FRAAL4582"/>
<sequence>MRNRLSDSAVGHTAGPPQRVPGYHPWDETKEHAGRGRWQRHPGEPGRGRTDGRGGAR</sequence>
<feature type="compositionally biased region" description="Basic and acidic residues" evidence="1">
    <location>
        <begin position="25"/>
        <end position="34"/>
    </location>
</feature>
<organism evidence="2 3">
    <name type="scientific">Frankia alni (strain DSM 45986 / CECT 9034 / ACN14a)</name>
    <dbReference type="NCBI Taxonomy" id="326424"/>
    <lineage>
        <taxon>Bacteria</taxon>
        <taxon>Bacillati</taxon>
        <taxon>Actinomycetota</taxon>
        <taxon>Actinomycetes</taxon>
        <taxon>Frankiales</taxon>
        <taxon>Frankiaceae</taxon>
        <taxon>Frankia</taxon>
    </lineage>
</organism>